<keyword evidence="7" id="KW-1185">Reference proteome</keyword>
<accession>A0ABW2ECA6</accession>
<proteinExistence type="inferred from homology"/>
<dbReference type="PANTHER" id="PTHR42804:SF1">
    <property type="entry name" value="ALDEHYDE DEHYDROGENASE-RELATED"/>
    <property type="match status" value="1"/>
</dbReference>
<evidence type="ECO:0000256" key="2">
    <source>
        <dbReference type="ARBA" id="ARBA00023002"/>
    </source>
</evidence>
<dbReference type="Gene3D" id="3.40.605.10">
    <property type="entry name" value="Aldehyde Dehydrogenase, Chain A, domain 1"/>
    <property type="match status" value="1"/>
</dbReference>
<keyword evidence="2 4" id="KW-0560">Oxidoreductase</keyword>
<dbReference type="EMBL" id="JBHSYM010000110">
    <property type="protein sequence ID" value="MFC7017756.1"/>
    <property type="molecule type" value="Genomic_DNA"/>
</dbReference>
<name>A0ABW2ECA6_9ACTN</name>
<evidence type="ECO:0000313" key="7">
    <source>
        <dbReference type="Proteomes" id="UP001596409"/>
    </source>
</evidence>
<gene>
    <name evidence="6" type="ORF">ACFQMH_39940</name>
</gene>
<feature type="domain" description="Aldehyde dehydrogenase" evidence="5">
    <location>
        <begin position="23"/>
        <end position="482"/>
    </location>
</feature>
<dbReference type="InterPro" id="IPR016163">
    <property type="entry name" value="Ald_DH_C"/>
</dbReference>
<dbReference type="InterPro" id="IPR016162">
    <property type="entry name" value="Ald_DH_N"/>
</dbReference>
<sequence>MSTTSVAGVDVRHVDEVYVGGAWLPASGKVHQVVSPATEEVVAEVGLPGVDQAAAAVTAAYDQGLSSWARLPVTSRVAACRRFCDALETKLPDMGTVWAVEAGMPVRYSATLHRFGAVGAWTSALAHAEDALRPEHRGTPMGDVIVQHEPAGVVVGIMAYNGPLVTMATKILPALLAGCPVVVKAAPESQLIMRIVAECAEAAGFPPGTLSLLAGDAEVGRALTADPRVDMVSLTGGHVAAQEIINATRERFARTHLELGGKSPALVLPDAPVEKVLRSLVPGATGGTGQVCALLTRVLVPESRHDEIVGAMAEAWSRLVIGNPLDPATHIGPLSNPAARDRTERFVERAVAEGGRIIAGGRRPPGPEGGWWFEPTIVTDVARDSHLARNEVFGPVTAVMTYTDIDDGIALANDTGYGLAATVYTTDRERALYCADRITAGSVALNSFGPSVAAPWGGRKGSGWGREGGPEGILEFTETKQILVGPGLRGQA</sequence>
<protein>
    <submittedName>
        <fullName evidence="6">Aldehyde dehydrogenase family protein</fullName>
    </submittedName>
</protein>
<comment type="similarity">
    <text evidence="1 4">Belongs to the aldehyde dehydrogenase family.</text>
</comment>
<dbReference type="Gene3D" id="3.40.309.10">
    <property type="entry name" value="Aldehyde Dehydrogenase, Chain A, domain 2"/>
    <property type="match status" value="1"/>
</dbReference>
<evidence type="ECO:0000256" key="1">
    <source>
        <dbReference type="ARBA" id="ARBA00009986"/>
    </source>
</evidence>
<dbReference type="RefSeq" id="WP_189880038.1">
    <property type="nucleotide sequence ID" value="NZ_BMWA01000038.1"/>
</dbReference>
<reference evidence="7" key="1">
    <citation type="journal article" date="2019" name="Int. J. Syst. Evol. Microbiol.">
        <title>The Global Catalogue of Microorganisms (GCM) 10K type strain sequencing project: providing services to taxonomists for standard genome sequencing and annotation.</title>
        <authorList>
            <consortium name="The Broad Institute Genomics Platform"/>
            <consortium name="The Broad Institute Genome Sequencing Center for Infectious Disease"/>
            <person name="Wu L."/>
            <person name="Ma J."/>
        </authorList>
    </citation>
    <scope>NUCLEOTIDE SEQUENCE [LARGE SCALE GENOMIC DNA]</scope>
    <source>
        <strain evidence="7">JCM 4855</strain>
    </source>
</reference>
<dbReference type="InterPro" id="IPR029510">
    <property type="entry name" value="Ald_DH_CS_GLU"/>
</dbReference>
<evidence type="ECO:0000256" key="3">
    <source>
        <dbReference type="PROSITE-ProRule" id="PRU10007"/>
    </source>
</evidence>
<dbReference type="InterPro" id="IPR015590">
    <property type="entry name" value="Aldehyde_DH_dom"/>
</dbReference>
<dbReference type="Proteomes" id="UP001596409">
    <property type="component" value="Unassembled WGS sequence"/>
</dbReference>
<comment type="caution">
    <text evidence="6">The sequence shown here is derived from an EMBL/GenBank/DDBJ whole genome shotgun (WGS) entry which is preliminary data.</text>
</comment>
<dbReference type="InterPro" id="IPR016161">
    <property type="entry name" value="Ald_DH/histidinol_DH"/>
</dbReference>
<dbReference type="Pfam" id="PF00171">
    <property type="entry name" value="Aldedh"/>
    <property type="match status" value="1"/>
</dbReference>
<evidence type="ECO:0000259" key="5">
    <source>
        <dbReference type="Pfam" id="PF00171"/>
    </source>
</evidence>
<organism evidence="6 7">
    <name type="scientific">Streptomyces viridiviolaceus</name>
    <dbReference type="NCBI Taxonomy" id="68282"/>
    <lineage>
        <taxon>Bacteria</taxon>
        <taxon>Bacillati</taxon>
        <taxon>Actinomycetota</taxon>
        <taxon>Actinomycetes</taxon>
        <taxon>Kitasatosporales</taxon>
        <taxon>Streptomycetaceae</taxon>
        <taxon>Streptomyces</taxon>
    </lineage>
</organism>
<evidence type="ECO:0000313" key="6">
    <source>
        <dbReference type="EMBL" id="MFC7017756.1"/>
    </source>
</evidence>
<dbReference type="SUPFAM" id="SSF53720">
    <property type="entry name" value="ALDH-like"/>
    <property type="match status" value="1"/>
</dbReference>
<feature type="active site" evidence="3">
    <location>
        <position position="258"/>
    </location>
</feature>
<evidence type="ECO:0000256" key="4">
    <source>
        <dbReference type="RuleBase" id="RU003345"/>
    </source>
</evidence>
<dbReference type="PANTHER" id="PTHR42804">
    <property type="entry name" value="ALDEHYDE DEHYDROGENASE"/>
    <property type="match status" value="1"/>
</dbReference>
<dbReference type="PROSITE" id="PS00687">
    <property type="entry name" value="ALDEHYDE_DEHYDR_GLU"/>
    <property type="match status" value="1"/>
</dbReference>